<keyword evidence="2 5" id="KW-0547">Nucleotide-binding</keyword>
<feature type="domain" description="Protein kinase" evidence="7">
    <location>
        <begin position="91"/>
        <end position="358"/>
    </location>
</feature>
<keyword evidence="6" id="KW-0812">Transmembrane</keyword>
<evidence type="ECO:0000256" key="3">
    <source>
        <dbReference type="ARBA" id="ARBA00022777"/>
    </source>
</evidence>
<keyword evidence="3 8" id="KW-0418">Kinase</keyword>
<evidence type="ECO:0000259" key="7">
    <source>
        <dbReference type="PROSITE" id="PS50011"/>
    </source>
</evidence>
<organism evidence="8">
    <name type="scientific">Telmatobacter sp. DSM 110680</name>
    <dbReference type="NCBI Taxonomy" id="3036704"/>
    <lineage>
        <taxon>Bacteria</taxon>
        <taxon>Pseudomonadati</taxon>
        <taxon>Acidobacteriota</taxon>
        <taxon>Terriglobia</taxon>
        <taxon>Terriglobales</taxon>
        <taxon>Acidobacteriaceae</taxon>
        <taxon>Telmatobacter</taxon>
    </lineage>
</organism>
<dbReference type="Pfam" id="PF00069">
    <property type="entry name" value="Pkinase"/>
    <property type="match status" value="1"/>
</dbReference>
<dbReference type="Gene3D" id="2.120.10.30">
    <property type="entry name" value="TolB, C-terminal domain"/>
    <property type="match status" value="2"/>
</dbReference>
<dbReference type="RefSeq" id="WP_348263955.1">
    <property type="nucleotide sequence ID" value="NZ_CP121196.1"/>
</dbReference>
<dbReference type="InterPro" id="IPR011659">
    <property type="entry name" value="WD40"/>
</dbReference>
<protein>
    <submittedName>
        <fullName evidence="8">Protein kinase</fullName>
    </submittedName>
</protein>
<evidence type="ECO:0000256" key="4">
    <source>
        <dbReference type="ARBA" id="ARBA00022840"/>
    </source>
</evidence>
<dbReference type="SUPFAM" id="SSF56112">
    <property type="entry name" value="Protein kinase-like (PK-like)"/>
    <property type="match status" value="1"/>
</dbReference>
<evidence type="ECO:0000256" key="5">
    <source>
        <dbReference type="PROSITE-ProRule" id="PRU10141"/>
    </source>
</evidence>
<dbReference type="Gene3D" id="3.30.200.20">
    <property type="entry name" value="Phosphorylase Kinase, domain 1"/>
    <property type="match status" value="1"/>
</dbReference>
<dbReference type="InterPro" id="IPR017441">
    <property type="entry name" value="Protein_kinase_ATP_BS"/>
</dbReference>
<evidence type="ECO:0000256" key="1">
    <source>
        <dbReference type="ARBA" id="ARBA00022679"/>
    </source>
</evidence>
<evidence type="ECO:0000256" key="6">
    <source>
        <dbReference type="SAM" id="Phobius"/>
    </source>
</evidence>
<feature type="transmembrane region" description="Helical" evidence="6">
    <location>
        <begin position="380"/>
        <end position="402"/>
    </location>
</feature>
<dbReference type="InterPro" id="IPR011009">
    <property type="entry name" value="Kinase-like_dom_sf"/>
</dbReference>
<evidence type="ECO:0000256" key="2">
    <source>
        <dbReference type="ARBA" id="ARBA00022741"/>
    </source>
</evidence>
<dbReference type="PROSITE" id="PS00107">
    <property type="entry name" value="PROTEIN_KINASE_ATP"/>
    <property type="match status" value="1"/>
</dbReference>
<dbReference type="Pfam" id="PF07676">
    <property type="entry name" value="PD40"/>
    <property type="match status" value="4"/>
</dbReference>
<dbReference type="CDD" id="cd14014">
    <property type="entry name" value="STKc_PknB_like"/>
    <property type="match status" value="1"/>
</dbReference>
<dbReference type="PANTHER" id="PTHR43289">
    <property type="entry name" value="MITOGEN-ACTIVATED PROTEIN KINASE KINASE KINASE 20-RELATED"/>
    <property type="match status" value="1"/>
</dbReference>
<dbReference type="PROSITE" id="PS50011">
    <property type="entry name" value="PROTEIN_KINASE_DOM"/>
    <property type="match status" value="1"/>
</dbReference>
<dbReference type="InterPro" id="IPR011042">
    <property type="entry name" value="6-blade_b-propeller_TolB-like"/>
</dbReference>
<evidence type="ECO:0000313" key="8">
    <source>
        <dbReference type="EMBL" id="XBH18737.1"/>
    </source>
</evidence>
<proteinExistence type="predicted"/>
<sequence length="943" mass="103395">MKPERWSKVESIFHKALEADESRRGSVIEESCAGDEELRREVESLLAHHSDSASFIEQPAFADRTNTSSVRAATGPVAPRPDLKGVAVGHYRILEEIGFGGMGVVYKAEDTRLGRLVALKFLPEHMAADSVALERFRREARSASSLNHPNICTIHDIDVYEGREFIVMEYLDGQTLATYIAGRRSVGTEFVAKLGMPIAEALGAAHSKGVIHRDIKPANIFVTQSGLVKVLDFGVAKLVAEANQSDSTPLTETNTITGTLPYMSPEQLRGENLDTRSDIYALGVVLYEIATGQRLYSSSLHARLVDEILNGPASPPSSINGKLSARADDIILKCLAKDPEDRYQTAKEIAVDLRHLGAQATSGAASAGKPGVRTRRKVRLWLLAAAAALTANLVFLLVSLIGSHGPTTPLETRQITFTGDKKDGGLVTDGARLYFESDGHPVQMSVAGGAMQPLQASVSGMKIIDVSPDASQLMMFKGDLNDETDRGSIWTIPVLGGSPRRLGNLMARGASWSPNGNSIVYADLNSIFVSDANGANPREIWNANHQVDGLPRFSTDSKRIQVTVEGKHSGDPLRIFEMNADGSNVHPLPLDWPSDADQRDGQWTPDGRHFVFVSYRDGFSSIYELVSPPWFEFWKKASAVRVTPAQMDVVAMTSTRDSANLLVIGRIAQGSMQAYDSKGQRFIPFLDGLAASSFVISPDRQWMVYADYPRHLLWRSRLDGSERLALTDIPAWMPEWSPDGKWVVFCNFKAIYRVSIDGGVPEQLTSEGGDLEVNPTWSPDGTSIDFSDVPTPGHSIGIKVLDLASKKVSVWAGTTGMYVPSWSPDGKYMVAIANPPKRLVLYSRETKTWRTLKQFGAEWGYWRWSKDSKSILMAKISAEPGEQPGVYRLNIADAKWTLVALFNGLSVSSSPFENFLSITSDGRPVMMSDTSVVQIYSLRWDPQ</sequence>
<dbReference type="PANTHER" id="PTHR43289:SF6">
    <property type="entry name" value="SERINE_THREONINE-PROTEIN KINASE NEKL-3"/>
    <property type="match status" value="1"/>
</dbReference>
<accession>A0AAU7DNU0</accession>
<name>A0AAU7DNU0_9BACT</name>
<gene>
    <name evidence="8" type="ORF">P8935_05340</name>
</gene>
<feature type="binding site" evidence="5">
    <location>
        <position position="120"/>
    </location>
    <ligand>
        <name>ATP</name>
        <dbReference type="ChEBI" id="CHEBI:30616"/>
    </ligand>
</feature>
<dbReference type="Gene3D" id="1.10.510.10">
    <property type="entry name" value="Transferase(Phosphotransferase) domain 1"/>
    <property type="match status" value="1"/>
</dbReference>
<dbReference type="EMBL" id="CP121196">
    <property type="protein sequence ID" value="XBH18737.1"/>
    <property type="molecule type" value="Genomic_DNA"/>
</dbReference>
<keyword evidence="1" id="KW-0808">Transferase</keyword>
<dbReference type="SUPFAM" id="SSF82171">
    <property type="entry name" value="DPP6 N-terminal domain-like"/>
    <property type="match status" value="2"/>
</dbReference>
<keyword evidence="4 5" id="KW-0067">ATP-binding</keyword>
<dbReference type="AlphaFoldDB" id="A0AAU7DNU0"/>
<keyword evidence="6" id="KW-1133">Transmembrane helix</keyword>
<dbReference type="GO" id="GO:0005524">
    <property type="term" value="F:ATP binding"/>
    <property type="evidence" value="ECO:0007669"/>
    <property type="project" value="UniProtKB-UniRule"/>
</dbReference>
<dbReference type="InterPro" id="IPR008271">
    <property type="entry name" value="Ser/Thr_kinase_AS"/>
</dbReference>
<dbReference type="GO" id="GO:0004674">
    <property type="term" value="F:protein serine/threonine kinase activity"/>
    <property type="evidence" value="ECO:0007669"/>
    <property type="project" value="TreeGrafter"/>
</dbReference>
<dbReference type="SMART" id="SM00220">
    <property type="entry name" value="S_TKc"/>
    <property type="match status" value="1"/>
</dbReference>
<dbReference type="PROSITE" id="PS00108">
    <property type="entry name" value="PROTEIN_KINASE_ST"/>
    <property type="match status" value="1"/>
</dbReference>
<reference evidence="8" key="1">
    <citation type="submission" date="2023-03" db="EMBL/GenBank/DDBJ databases">
        <title>Edaphobacter sp.</title>
        <authorList>
            <person name="Huber K.J."/>
            <person name="Papendorf J."/>
            <person name="Pilke C."/>
            <person name="Bunk B."/>
            <person name="Sproeer C."/>
            <person name="Pester M."/>
        </authorList>
    </citation>
    <scope>NUCLEOTIDE SEQUENCE</scope>
    <source>
        <strain evidence="8">DSM 110680</strain>
    </source>
</reference>
<keyword evidence="6" id="KW-0472">Membrane</keyword>
<dbReference type="InterPro" id="IPR000719">
    <property type="entry name" value="Prot_kinase_dom"/>
</dbReference>